<reference evidence="13 14" key="1">
    <citation type="submission" date="2019-04" db="EMBL/GenBank/DDBJ databases">
        <title>Comparative genomics and transcriptomics to analyze fruiting body development in filamentous ascomycetes.</title>
        <authorList>
            <consortium name="DOE Joint Genome Institute"/>
            <person name="Lutkenhaus R."/>
            <person name="Traeger S."/>
            <person name="Breuer J."/>
            <person name="Kuo A."/>
            <person name="Lipzen A."/>
            <person name="Pangilinan J."/>
            <person name="Dilworth D."/>
            <person name="Sandor L."/>
            <person name="Poggeler S."/>
            <person name="Barry K."/>
            <person name="Grigoriev I.V."/>
            <person name="Nowrousian M."/>
        </authorList>
    </citation>
    <scope>NUCLEOTIDE SEQUENCE [LARGE SCALE GENOMIC DNA]</scope>
    <source>
        <strain evidence="13 14">CBS 389.68</strain>
    </source>
</reference>
<dbReference type="Gene3D" id="3.30.420.110">
    <property type="entry name" value="MutS, connector domain"/>
    <property type="match status" value="1"/>
</dbReference>
<dbReference type="GO" id="GO:0006298">
    <property type="term" value="P:mismatch repair"/>
    <property type="evidence" value="ECO:0007669"/>
    <property type="project" value="InterPro"/>
</dbReference>
<dbReference type="SMART" id="SM00534">
    <property type="entry name" value="MUTSac"/>
    <property type="match status" value="1"/>
</dbReference>
<dbReference type="Pfam" id="PF01624">
    <property type="entry name" value="MutS_I"/>
    <property type="match status" value="1"/>
</dbReference>
<dbReference type="GO" id="GO:0030983">
    <property type="term" value="F:mismatched DNA binding"/>
    <property type="evidence" value="ECO:0007669"/>
    <property type="project" value="InterPro"/>
</dbReference>
<dbReference type="Gene3D" id="3.40.1170.10">
    <property type="entry name" value="DNA repair protein MutS, domain I"/>
    <property type="match status" value="1"/>
</dbReference>
<dbReference type="InterPro" id="IPR007860">
    <property type="entry name" value="DNA_mmatch_repair_MutS_con_dom"/>
</dbReference>
<dbReference type="GO" id="GO:0005524">
    <property type="term" value="F:ATP binding"/>
    <property type="evidence" value="ECO:0007669"/>
    <property type="project" value="UniProtKB-KW"/>
</dbReference>
<dbReference type="OrthoDB" id="295033at2759"/>
<dbReference type="SMART" id="SM00533">
    <property type="entry name" value="MUTSd"/>
    <property type="match status" value="1"/>
</dbReference>
<dbReference type="GO" id="GO:0006312">
    <property type="term" value="P:mitotic recombination"/>
    <property type="evidence" value="ECO:0007669"/>
    <property type="project" value="TreeGrafter"/>
</dbReference>
<dbReference type="FunCoup" id="A0A4S2MU74">
    <property type="interactions" value="1078"/>
</dbReference>
<dbReference type="InterPro" id="IPR007861">
    <property type="entry name" value="DNA_mismatch_repair_MutS_clamp"/>
</dbReference>
<dbReference type="Pfam" id="PF00488">
    <property type="entry name" value="MutS_V"/>
    <property type="match status" value="1"/>
</dbReference>
<keyword evidence="5" id="KW-0067">ATP-binding</keyword>
<dbReference type="InterPro" id="IPR007696">
    <property type="entry name" value="DNA_mismatch_repair_MutS_core"/>
</dbReference>
<dbReference type="InterPro" id="IPR036187">
    <property type="entry name" value="DNA_mismatch_repair_MutS_sf"/>
</dbReference>
<organism evidence="13 14">
    <name type="scientific">Ascodesmis nigricans</name>
    <dbReference type="NCBI Taxonomy" id="341454"/>
    <lineage>
        <taxon>Eukaryota</taxon>
        <taxon>Fungi</taxon>
        <taxon>Dikarya</taxon>
        <taxon>Ascomycota</taxon>
        <taxon>Pezizomycotina</taxon>
        <taxon>Pezizomycetes</taxon>
        <taxon>Pezizales</taxon>
        <taxon>Ascodesmidaceae</taxon>
        <taxon>Ascodesmis</taxon>
    </lineage>
</organism>
<dbReference type="InterPro" id="IPR036678">
    <property type="entry name" value="MutS_con_dom_sf"/>
</dbReference>
<keyword evidence="14" id="KW-1185">Reference proteome</keyword>
<dbReference type="Gene3D" id="1.10.1420.10">
    <property type="match status" value="2"/>
</dbReference>
<evidence type="ECO:0000256" key="6">
    <source>
        <dbReference type="ARBA" id="ARBA00023125"/>
    </source>
</evidence>
<dbReference type="EMBL" id="ML220126">
    <property type="protein sequence ID" value="TGZ80119.1"/>
    <property type="molecule type" value="Genomic_DNA"/>
</dbReference>
<dbReference type="GO" id="GO:0032301">
    <property type="term" value="C:MutSalpha complex"/>
    <property type="evidence" value="ECO:0007669"/>
    <property type="project" value="TreeGrafter"/>
</dbReference>
<dbReference type="SUPFAM" id="SSF53150">
    <property type="entry name" value="DNA repair protein MutS, domain II"/>
    <property type="match status" value="1"/>
</dbReference>
<evidence type="ECO:0000256" key="3">
    <source>
        <dbReference type="ARBA" id="ARBA00022741"/>
    </source>
</evidence>
<feature type="coiled-coil region" evidence="11">
    <location>
        <begin position="417"/>
        <end position="482"/>
    </location>
</feature>
<evidence type="ECO:0000313" key="14">
    <source>
        <dbReference type="Proteomes" id="UP000298138"/>
    </source>
</evidence>
<dbReference type="InterPro" id="IPR027417">
    <property type="entry name" value="P-loop_NTPase"/>
</dbReference>
<evidence type="ECO:0000256" key="9">
    <source>
        <dbReference type="ARBA" id="ARBA00064337"/>
    </source>
</evidence>
<dbReference type="FunFam" id="1.10.1420.10:FF:000017">
    <property type="entry name" value="DNA mismatch repair protein Msh2"/>
    <property type="match status" value="1"/>
</dbReference>
<comment type="subcellular location">
    <subcellularLocation>
        <location evidence="1">Nucleus</location>
    </subcellularLocation>
</comment>
<dbReference type="InterPro" id="IPR007695">
    <property type="entry name" value="DNA_mismatch_repair_MutS-lik_N"/>
</dbReference>
<dbReference type="InterPro" id="IPR011184">
    <property type="entry name" value="DNA_mismatch_repair_Msh2"/>
</dbReference>
<evidence type="ECO:0000256" key="11">
    <source>
        <dbReference type="SAM" id="Coils"/>
    </source>
</evidence>
<dbReference type="InterPro" id="IPR032642">
    <property type="entry name" value="Msh2_ATP-bd"/>
</dbReference>
<dbReference type="NCBIfam" id="NF003810">
    <property type="entry name" value="PRK05399.1"/>
    <property type="match status" value="1"/>
</dbReference>
<dbReference type="Pfam" id="PF05188">
    <property type="entry name" value="MutS_II"/>
    <property type="match status" value="1"/>
</dbReference>
<dbReference type="Gene3D" id="3.40.50.300">
    <property type="entry name" value="P-loop containing nucleotide triphosphate hydrolases"/>
    <property type="match status" value="1"/>
</dbReference>
<comment type="subunit">
    <text evidence="9">Heterodimer of msh2 and msh6.</text>
</comment>
<dbReference type="SUPFAM" id="SSF48334">
    <property type="entry name" value="DNA repair protein MutS, domain III"/>
    <property type="match status" value="1"/>
</dbReference>
<evidence type="ECO:0000256" key="2">
    <source>
        <dbReference type="ARBA" id="ARBA00006271"/>
    </source>
</evidence>
<keyword evidence="8" id="KW-0539">Nucleus</keyword>
<dbReference type="PANTHER" id="PTHR11361">
    <property type="entry name" value="DNA MISMATCH REPAIR PROTEIN MUTS FAMILY MEMBER"/>
    <property type="match status" value="1"/>
</dbReference>
<keyword evidence="6 10" id="KW-0238">DNA-binding</keyword>
<accession>A0A4S2MU74</accession>
<keyword evidence="7 10" id="KW-0234">DNA repair</keyword>
<dbReference type="STRING" id="341454.A0A4S2MU74"/>
<dbReference type="Pfam" id="PF05192">
    <property type="entry name" value="MutS_III"/>
    <property type="match status" value="1"/>
</dbReference>
<feature type="domain" description="DNA mismatch repair proteins mutS family" evidence="12">
    <location>
        <begin position="727"/>
        <end position="743"/>
    </location>
</feature>
<gene>
    <name evidence="13" type="ORF">EX30DRAFT_396455</name>
</gene>
<evidence type="ECO:0000256" key="5">
    <source>
        <dbReference type="ARBA" id="ARBA00022840"/>
    </source>
</evidence>
<keyword evidence="4 10" id="KW-0227">DNA damage</keyword>
<comment type="similarity">
    <text evidence="2 10">Belongs to the DNA mismatch repair MutS family.</text>
</comment>
<dbReference type="InterPro" id="IPR045076">
    <property type="entry name" value="MutS"/>
</dbReference>
<sequence length="915" mass="103219">MSSRPELKVDDETGFISFFKQLDDTDAIRLFERADFYTVHGKDAVFVAQTVYKTTSVIRQLGSSRNALESCTLSLTAYRNFIREVLFHQGRRIEIWGSKGRNSWEVIKRASPGNLQDVEDDFAGAIEANPIIVTVKVVVKGDERTVGVCFADANVKELGVSEFADNDLYSNLESLLISLGVRECVLQENPNDKDIELRKVAQLLDRIGAPVSTVKSSNFNAKDIDQDLPRLLSTDAQAGLLPLAENKVAMSAAAALIKYLELMSDEMNFGQYRLYQHDLTQYMKLDASALRALNLIPGARDGSNKNMSVYGLLNKCKTPMGTRLLGQWLKQPLMNVEEIRKRQDLVEAFVEDTELRQTMQEEHLKKISDIHRLTKRFLRKKANLEHVVKAYQISIELPAFVGTLEGVMDEKYKDALDAQYTNHLRKLANDLEKLQELVETTVDLDAIDSHEYMIKPEYNEDLKNIRERLEALERDMHKEHRRVSKDLGLEMDKKLFLENHKVYHWCFRLTRAEAGVIRNNREYKEMTTQKNGVYFTTSTLQNLSREFDQATQTYSRTQRGLVEEVVSVAESYVPVLEELAGVLAHLDVIVSFAHVSVHAPTAYVRPTVHPRGTGNTVLTEARHPCMELQDDIQFITNDVALVRDSSSFLIITGPNMGGKSTYIRQIGVIALMAQTGCFVPCTTAEITIFDCILARVGASDSQLKGVSTFMAEMLETATILKSASRESLIIIDELGRGTSTYDGFGLAWAISEHIVKEIGCFALFATHFHELTALAEQHPAVKNLHVVAHIGDRKDEVTLLYKVEEGVCDQSFGIHVAELVRFPEKVVKMAKRKADELEDFTAPEKKHENGEYQCTKEEVAEGSRLLKKVLLEWKESVGEDTNGEDARAKLKELVEGKYKKEFETDKFLVSVKALA</sequence>
<evidence type="ECO:0000259" key="12">
    <source>
        <dbReference type="PROSITE" id="PS00486"/>
    </source>
</evidence>
<comment type="function">
    <text evidence="10">Component of the post-replicative DNA mismatch repair system (MMR).</text>
</comment>
<keyword evidence="3 10" id="KW-0547">Nucleotide-binding</keyword>
<evidence type="ECO:0000256" key="10">
    <source>
        <dbReference type="RuleBase" id="RU003756"/>
    </source>
</evidence>
<dbReference type="SUPFAM" id="SSF52540">
    <property type="entry name" value="P-loop containing nucleoside triphosphate hydrolases"/>
    <property type="match status" value="1"/>
</dbReference>
<dbReference type="PIRSF" id="PIRSF005813">
    <property type="entry name" value="MSH2"/>
    <property type="match status" value="1"/>
</dbReference>
<protein>
    <submittedName>
        <fullName evidence="13">DNA mismatch repair protein</fullName>
    </submittedName>
</protein>
<proteinExistence type="inferred from homology"/>
<dbReference type="InParanoid" id="A0A4S2MU74"/>
<dbReference type="InterPro" id="IPR000432">
    <property type="entry name" value="DNA_mismatch_repair_MutS_C"/>
</dbReference>
<evidence type="ECO:0000313" key="13">
    <source>
        <dbReference type="EMBL" id="TGZ80119.1"/>
    </source>
</evidence>
<evidence type="ECO:0000256" key="1">
    <source>
        <dbReference type="ARBA" id="ARBA00004123"/>
    </source>
</evidence>
<evidence type="ECO:0000256" key="8">
    <source>
        <dbReference type="ARBA" id="ARBA00023242"/>
    </source>
</evidence>
<dbReference type="AlphaFoldDB" id="A0A4S2MU74"/>
<dbReference type="FunFam" id="3.40.50.300:FF:000523">
    <property type="entry name" value="DNA mismatch repair protein"/>
    <property type="match status" value="1"/>
</dbReference>
<name>A0A4S2MU74_9PEZI</name>
<dbReference type="PROSITE" id="PS00486">
    <property type="entry name" value="DNA_MISMATCH_REPAIR_2"/>
    <property type="match status" value="1"/>
</dbReference>
<dbReference type="InterPro" id="IPR016151">
    <property type="entry name" value="DNA_mismatch_repair_MutS_N"/>
</dbReference>
<dbReference type="PANTHER" id="PTHR11361:SF35">
    <property type="entry name" value="DNA MISMATCH REPAIR PROTEIN MSH2"/>
    <property type="match status" value="1"/>
</dbReference>
<keyword evidence="11" id="KW-0175">Coiled coil</keyword>
<dbReference type="CDD" id="cd03285">
    <property type="entry name" value="ABC_MSH2_euk"/>
    <property type="match status" value="1"/>
</dbReference>
<dbReference type="Proteomes" id="UP000298138">
    <property type="component" value="Unassembled WGS sequence"/>
</dbReference>
<evidence type="ECO:0000256" key="4">
    <source>
        <dbReference type="ARBA" id="ARBA00022763"/>
    </source>
</evidence>
<evidence type="ECO:0000256" key="7">
    <source>
        <dbReference type="ARBA" id="ARBA00023204"/>
    </source>
</evidence>
<dbReference type="GO" id="GO:0140664">
    <property type="term" value="F:ATP-dependent DNA damage sensor activity"/>
    <property type="evidence" value="ECO:0007669"/>
    <property type="project" value="InterPro"/>
</dbReference>
<dbReference type="FunFam" id="1.10.1420.10:FF:000015">
    <property type="entry name" value="DNA mismatch repair protein Msh2"/>
    <property type="match status" value="1"/>
</dbReference>
<dbReference type="FunFam" id="3.30.420.110:FF:000002">
    <property type="entry name" value="DNA mismatch repair protein"/>
    <property type="match status" value="1"/>
</dbReference>
<dbReference type="Pfam" id="PF05190">
    <property type="entry name" value="MutS_IV"/>
    <property type="match status" value="1"/>
</dbReference>